<evidence type="ECO:0000256" key="6">
    <source>
        <dbReference type="ARBA" id="ARBA00023049"/>
    </source>
</evidence>
<dbReference type="GO" id="GO:0046872">
    <property type="term" value="F:metal ion binding"/>
    <property type="evidence" value="ECO:0007669"/>
    <property type="project" value="UniProtKB-KW"/>
</dbReference>
<keyword evidence="5" id="KW-0862">Zinc</keyword>
<evidence type="ECO:0000256" key="2">
    <source>
        <dbReference type="ARBA" id="ARBA00022670"/>
    </source>
</evidence>
<gene>
    <name evidence="10" type="primary">radC</name>
    <name evidence="9" type="ORF">J0J69_05345</name>
    <name evidence="10" type="ORF">J0J70_11320</name>
</gene>
<evidence type="ECO:0000259" key="8">
    <source>
        <dbReference type="PROSITE" id="PS50249"/>
    </source>
</evidence>
<dbReference type="InterPro" id="IPR025657">
    <property type="entry name" value="RadC_JAB"/>
</dbReference>
<keyword evidence="3" id="KW-0479">Metal-binding</keyword>
<protein>
    <submittedName>
        <fullName evidence="10">DNA repair protein RadC</fullName>
    </submittedName>
</protein>
<dbReference type="SUPFAM" id="SSF102712">
    <property type="entry name" value="JAB1/MPN domain"/>
    <property type="match status" value="1"/>
</dbReference>
<dbReference type="PANTHER" id="PTHR30471">
    <property type="entry name" value="DNA REPAIR PROTEIN RADC"/>
    <property type="match status" value="1"/>
</dbReference>
<keyword evidence="4" id="KW-0378">Hydrolase</keyword>
<dbReference type="Pfam" id="PF04002">
    <property type="entry name" value="RadC"/>
    <property type="match status" value="1"/>
</dbReference>
<dbReference type="Proteomes" id="UP001058072">
    <property type="component" value="Chromosome"/>
</dbReference>
<evidence type="ECO:0000313" key="12">
    <source>
        <dbReference type="Proteomes" id="UP001058072"/>
    </source>
</evidence>
<evidence type="ECO:0000256" key="4">
    <source>
        <dbReference type="ARBA" id="ARBA00022801"/>
    </source>
</evidence>
<dbReference type="PROSITE" id="PS01302">
    <property type="entry name" value="UPF0758"/>
    <property type="match status" value="1"/>
</dbReference>
<accession>A0A9Q9FJV2</accession>
<proteinExistence type="inferred from homology"/>
<reference evidence="10 11" key="1">
    <citation type="submission" date="2021-03" db="EMBL/GenBank/DDBJ databases">
        <title>Comparative Genomics and Metabolomics in the genus Turicibacter.</title>
        <authorList>
            <person name="Maki J."/>
            <person name="Looft T."/>
        </authorList>
    </citation>
    <scope>NUCLEOTIDE SEQUENCE</scope>
    <source>
        <strain evidence="10">ISU324</strain>
        <strain evidence="9 11">MMM721</strain>
    </source>
</reference>
<comment type="similarity">
    <text evidence="1 7">Belongs to the UPF0758 family.</text>
</comment>
<evidence type="ECO:0000313" key="9">
    <source>
        <dbReference type="EMBL" id="UUF07239.1"/>
    </source>
</evidence>
<dbReference type="CDD" id="cd08071">
    <property type="entry name" value="MPN_DUF2466"/>
    <property type="match status" value="1"/>
</dbReference>
<evidence type="ECO:0000256" key="1">
    <source>
        <dbReference type="ARBA" id="ARBA00010243"/>
    </source>
</evidence>
<keyword evidence="11" id="KW-1185">Reference proteome</keyword>
<dbReference type="NCBIfam" id="NF000642">
    <property type="entry name" value="PRK00024.1"/>
    <property type="match status" value="1"/>
</dbReference>
<dbReference type="EMBL" id="CP071249">
    <property type="protein sequence ID" value="UUF07239.1"/>
    <property type="molecule type" value="Genomic_DNA"/>
</dbReference>
<evidence type="ECO:0000256" key="3">
    <source>
        <dbReference type="ARBA" id="ARBA00022723"/>
    </source>
</evidence>
<dbReference type="PROSITE" id="PS50249">
    <property type="entry name" value="MPN"/>
    <property type="match status" value="1"/>
</dbReference>
<dbReference type="SUPFAM" id="SSF47781">
    <property type="entry name" value="RuvA domain 2-like"/>
    <property type="match status" value="1"/>
</dbReference>
<dbReference type="Gene3D" id="3.40.140.10">
    <property type="entry name" value="Cytidine Deaminase, domain 2"/>
    <property type="match status" value="1"/>
</dbReference>
<dbReference type="PANTHER" id="PTHR30471:SF3">
    <property type="entry name" value="UPF0758 PROTEIN YEES-RELATED"/>
    <property type="match status" value="1"/>
</dbReference>
<name>A0A9Q9FJV2_9FIRM</name>
<dbReference type="InterPro" id="IPR020891">
    <property type="entry name" value="UPF0758_CS"/>
</dbReference>
<dbReference type="InterPro" id="IPR010994">
    <property type="entry name" value="RuvA_2-like"/>
</dbReference>
<dbReference type="InterPro" id="IPR046778">
    <property type="entry name" value="UPF0758_N"/>
</dbReference>
<evidence type="ECO:0000313" key="10">
    <source>
        <dbReference type="EMBL" id="UUF09734.1"/>
    </source>
</evidence>
<dbReference type="InterPro" id="IPR037518">
    <property type="entry name" value="MPN"/>
</dbReference>
<keyword evidence="2" id="KW-0645">Protease</keyword>
<dbReference type="InterPro" id="IPR001405">
    <property type="entry name" value="UPF0758"/>
</dbReference>
<evidence type="ECO:0000313" key="11">
    <source>
        <dbReference type="Proteomes" id="UP001058016"/>
    </source>
</evidence>
<keyword evidence="6" id="KW-0482">Metalloprotease</keyword>
<dbReference type="EMBL" id="CP071250">
    <property type="protein sequence ID" value="UUF09734.1"/>
    <property type="molecule type" value="Genomic_DNA"/>
</dbReference>
<dbReference type="Pfam" id="PF20582">
    <property type="entry name" value="UPF0758_N"/>
    <property type="match status" value="1"/>
</dbReference>
<dbReference type="GO" id="GO:0008237">
    <property type="term" value="F:metallopeptidase activity"/>
    <property type="evidence" value="ECO:0007669"/>
    <property type="project" value="UniProtKB-KW"/>
</dbReference>
<dbReference type="NCBIfam" id="TIGR00608">
    <property type="entry name" value="radc"/>
    <property type="match status" value="1"/>
</dbReference>
<sequence>MIRDLPFEERPRERLLSEGATFLSNAELLAILLRTGSRGQSALGLAQMILQQTQGLKLLNEITVEELMSIHGIGESKAIQILASIELGKRIAKAKHVKLDSILSPSDCVSFLSAEMKHLTQEHFVVLFLDTKNYIIGKKTIFIGSLNKAIVHPREVFKEAIKRSSASVICAHNHPSGDPTPSQQDIQLTHRLYEAGELIGIKLLDHLIIGDEQFTSLKEKGYL</sequence>
<feature type="domain" description="MPN" evidence="8">
    <location>
        <begin position="101"/>
        <end position="223"/>
    </location>
</feature>
<dbReference type="GO" id="GO:0006508">
    <property type="term" value="P:proteolysis"/>
    <property type="evidence" value="ECO:0007669"/>
    <property type="project" value="UniProtKB-KW"/>
</dbReference>
<dbReference type="AlphaFoldDB" id="A0A9Q9FJV2"/>
<dbReference type="Proteomes" id="UP001058016">
    <property type="component" value="Chromosome"/>
</dbReference>
<evidence type="ECO:0000256" key="5">
    <source>
        <dbReference type="ARBA" id="ARBA00022833"/>
    </source>
</evidence>
<evidence type="ECO:0000256" key="7">
    <source>
        <dbReference type="RuleBase" id="RU003797"/>
    </source>
</evidence>
<organism evidence="10 12">
    <name type="scientific">Turicibacter bilis</name>
    <dbReference type="NCBI Taxonomy" id="2735723"/>
    <lineage>
        <taxon>Bacteria</taxon>
        <taxon>Bacillati</taxon>
        <taxon>Bacillota</taxon>
        <taxon>Erysipelotrichia</taxon>
        <taxon>Erysipelotrichales</taxon>
        <taxon>Turicibacteraceae</taxon>
        <taxon>Turicibacter</taxon>
    </lineage>
</organism>